<name>A0A061GWY0_THECC</name>
<organism evidence="2 3">
    <name type="scientific">Theobroma cacao</name>
    <name type="common">Cacao</name>
    <name type="synonym">Cocoa</name>
    <dbReference type="NCBI Taxonomy" id="3641"/>
    <lineage>
        <taxon>Eukaryota</taxon>
        <taxon>Viridiplantae</taxon>
        <taxon>Streptophyta</taxon>
        <taxon>Embryophyta</taxon>
        <taxon>Tracheophyta</taxon>
        <taxon>Spermatophyta</taxon>
        <taxon>Magnoliopsida</taxon>
        <taxon>eudicotyledons</taxon>
        <taxon>Gunneridae</taxon>
        <taxon>Pentapetalae</taxon>
        <taxon>rosids</taxon>
        <taxon>malvids</taxon>
        <taxon>Malvales</taxon>
        <taxon>Malvaceae</taxon>
        <taxon>Byttnerioideae</taxon>
        <taxon>Theobroma</taxon>
    </lineage>
</organism>
<keyword evidence="1" id="KW-0472">Membrane</keyword>
<gene>
    <name evidence="2" type="ORF">TCM_041811</name>
</gene>
<accession>A0A061GWY0</accession>
<protein>
    <submittedName>
        <fullName evidence="2">Uncharacterized protein</fullName>
    </submittedName>
</protein>
<dbReference type="Proteomes" id="UP000026915">
    <property type="component" value="Chromosome 9"/>
</dbReference>
<feature type="transmembrane region" description="Helical" evidence="1">
    <location>
        <begin position="23"/>
        <end position="46"/>
    </location>
</feature>
<dbReference type="AlphaFoldDB" id="A0A061GWY0"/>
<keyword evidence="3" id="KW-1185">Reference proteome</keyword>
<proteinExistence type="predicted"/>
<dbReference type="HOGENOM" id="CLU_1910454_0_0_1"/>
<dbReference type="InParanoid" id="A0A061GWY0"/>
<evidence type="ECO:0000313" key="2">
    <source>
        <dbReference type="EMBL" id="EOY33996.1"/>
    </source>
</evidence>
<evidence type="ECO:0000256" key="1">
    <source>
        <dbReference type="SAM" id="Phobius"/>
    </source>
</evidence>
<reference evidence="2 3" key="1">
    <citation type="journal article" date="2013" name="Genome Biol.">
        <title>The genome sequence of the most widely cultivated cacao type and its use to identify candidate genes regulating pod color.</title>
        <authorList>
            <person name="Motamayor J.C."/>
            <person name="Mockaitis K."/>
            <person name="Schmutz J."/>
            <person name="Haiminen N."/>
            <person name="Iii D.L."/>
            <person name="Cornejo O."/>
            <person name="Findley S.D."/>
            <person name="Zheng P."/>
            <person name="Utro F."/>
            <person name="Royaert S."/>
            <person name="Saski C."/>
            <person name="Jenkins J."/>
            <person name="Podicheti R."/>
            <person name="Zhao M."/>
            <person name="Scheffler B.E."/>
            <person name="Stack J.C."/>
            <person name="Feltus F.A."/>
            <person name="Mustiga G.M."/>
            <person name="Amores F."/>
            <person name="Phillips W."/>
            <person name="Marelli J.P."/>
            <person name="May G.D."/>
            <person name="Shapiro H."/>
            <person name="Ma J."/>
            <person name="Bustamante C.D."/>
            <person name="Schnell R.J."/>
            <person name="Main D."/>
            <person name="Gilbert D."/>
            <person name="Parida L."/>
            <person name="Kuhn D.N."/>
        </authorList>
    </citation>
    <scope>NUCLEOTIDE SEQUENCE [LARGE SCALE GENOMIC DNA]</scope>
    <source>
        <strain evidence="3">cv. Matina 1-6</strain>
    </source>
</reference>
<keyword evidence="1" id="KW-1133">Transmembrane helix</keyword>
<keyword evidence="1" id="KW-0812">Transmembrane</keyword>
<sequence length="133" mass="14537">MFGTPGALLCLERLWVYTLGTPLGIYGLGTPLGIYVLGTPLSAFALGTPRRFHGTPLDASAFKTPLGVSALETPLMLRFSAISKLFTVPSHCWLYSNFARRLKSTSGVKWAKKLTMKLAIDIDLFYTSIDVAH</sequence>
<evidence type="ECO:0000313" key="3">
    <source>
        <dbReference type="Proteomes" id="UP000026915"/>
    </source>
</evidence>
<dbReference type="Gramene" id="EOY33996">
    <property type="protein sequence ID" value="EOY33996"/>
    <property type="gene ID" value="TCM_041811"/>
</dbReference>
<dbReference type="EMBL" id="CM001887">
    <property type="protein sequence ID" value="EOY33996.1"/>
    <property type="molecule type" value="Genomic_DNA"/>
</dbReference>